<dbReference type="STRING" id="1524254.PHACT_04410"/>
<dbReference type="RefSeq" id="WP_070116093.1">
    <property type="nucleotide sequence ID" value="NZ_MASR01000001.1"/>
</dbReference>
<evidence type="ECO:0008006" key="3">
    <source>
        <dbReference type="Google" id="ProtNLM"/>
    </source>
</evidence>
<protein>
    <recommendedName>
        <fullName evidence="3">Cation transporter</fullName>
    </recommendedName>
</protein>
<comment type="caution">
    <text evidence="1">The sequence shown here is derived from an EMBL/GenBank/DDBJ whole genome shotgun (WGS) entry which is preliminary data.</text>
</comment>
<accession>A0A1E8CJJ3</accession>
<dbReference type="OrthoDB" id="5822659at2"/>
<gene>
    <name evidence="1" type="ORF">PHACT_04410</name>
</gene>
<organism evidence="1 2">
    <name type="scientific">Pseudohongiella acticola</name>
    <dbReference type="NCBI Taxonomy" id="1524254"/>
    <lineage>
        <taxon>Bacteria</taxon>
        <taxon>Pseudomonadati</taxon>
        <taxon>Pseudomonadota</taxon>
        <taxon>Gammaproteobacteria</taxon>
        <taxon>Pseudomonadales</taxon>
        <taxon>Pseudohongiellaceae</taxon>
        <taxon>Pseudohongiella</taxon>
    </lineage>
</organism>
<keyword evidence="2" id="KW-1185">Reference proteome</keyword>
<proteinExistence type="predicted"/>
<dbReference type="EMBL" id="MASR01000001">
    <property type="protein sequence ID" value="OFE12472.1"/>
    <property type="molecule type" value="Genomic_DNA"/>
</dbReference>
<evidence type="ECO:0000313" key="2">
    <source>
        <dbReference type="Proteomes" id="UP000175669"/>
    </source>
</evidence>
<dbReference type="AlphaFoldDB" id="A0A1E8CJJ3"/>
<name>A0A1E8CJJ3_9GAMM</name>
<sequence>MRDRKHRLGVSEVNLVRRHLKLESVGQRKLQAAIAEVDQLYGLDAVTFDGKNHVLNLAYDASRICLDDIEETLKNYGVDVSHDWWTHYKEDYYKFVDGNIKENASHEPWSCHKSPPSARGKR</sequence>
<evidence type="ECO:0000313" key="1">
    <source>
        <dbReference type="EMBL" id="OFE12472.1"/>
    </source>
</evidence>
<reference evidence="2" key="1">
    <citation type="submission" date="2016-07" db="EMBL/GenBank/DDBJ databases">
        <authorList>
            <person name="Florea S."/>
            <person name="Webb J.S."/>
            <person name="Jaromczyk J."/>
            <person name="Schardl C.L."/>
        </authorList>
    </citation>
    <scope>NUCLEOTIDE SEQUENCE [LARGE SCALE GENOMIC DNA]</scope>
    <source>
        <strain evidence="2">KCTC 42131</strain>
    </source>
</reference>
<dbReference type="Proteomes" id="UP000175669">
    <property type="component" value="Unassembled WGS sequence"/>
</dbReference>